<dbReference type="AlphaFoldDB" id="A0A5M8PU72"/>
<gene>
    <name evidence="2" type="ORF">FRX48_03536</name>
</gene>
<feature type="domain" description="F-box" evidence="1">
    <location>
        <begin position="5"/>
        <end position="52"/>
    </location>
</feature>
<dbReference type="OrthoDB" id="6058203at2759"/>
<proteinExistence type="predicted"/>
<evidence type="ECO:0000313" key="2">
    <source>
        <dbReference type="EMBL" id="KAA6412545.1"/>
    </source>
</evidence>
<protein>
    <recommendedName>
        <fullName evidence="1">F-box domain-containing protein</fullName>
    </recommendedName>
</protein>
<dbReference type="Proteomes" id="UP000324767">
    <property type="component" value="Unassembled WGS sequence"/>
</dbReference>
<organism evidence="2 3">
    <name type="scientific">Lasallia pustulata</name>
    <dbReference type="NCBI Taxonomy" id="136370"/>
    <lineage>
        <taxon>Eukaryota</taxon>
        <taxon>Fungi</taxon>
        <taxon>Dikarya</taxon>
        <taxon>Ascomycota</taxon>
        <taxon>Pezizomycotina</taxon>
        <taxon>Lecanoromycetes</taxon>
        <taxon>OSLEUM clade</taxon>
        <taxon>Umbilicariomycetidae</taxon>
        <taxon>Umbilicariales</taxon>
        <taxon>Umbilicariaceae</taxon>
        <taxon>Lasallia</taxon>
    </lineage>
</organism>
<reference evidence="2 3" key="1">
    <citation type="submission" date="2019-09" db="EMBL/GenBank/DDBJ databases">
        <title>The hologenome of the rock-dwelling lichen Lasallia pustulata.</title>
        <authorList>
            <person name="Greshake Tzovaras B."/>
            <person name="Segers F."/>
            <person name="Bicker A."/>
            <person name="Dal Grande F."/>
            <person name="Otte J."/>
            <person name="Hankeln T."/>
            <person name="Schmitt I."/>
            <person name="Ebersberger I."/>
        </authorList>
    </citation>
    <scope>NUCLEOTIDE SEQUENCE [LARGE SCALE GENOMIC DNA]</scope>
    <source>
        <strain evidence="2">A1-1</strain>
    </source>
</reference>
<evidence type="ECO:0000313" key="3">
    <source>
        <dbReference type="Proteomes" id="UP000324767"/>
    </source>
</evidence>
<sequence>MKRRAIMLLDLPLEVLQTILWHMDPGTLFISLFTCKEIFNAAKAKKLLLHQIGSIPGLRLGLGENVPTPELLTEFRLRAAANLLGVGVLADVARYAPGNNLINVRQCVLSPGAPDTPAQLATVYQHHPVVSIYELTADHIRLKAELKMDLIRNGAGGFCNVEVLKVAFSASRDLAVLYRYTLHSERASPFVDEAAAKAKHTLKLVTFHHCRAATKGWFYTSNVQETRDISYRSDTYPVGLALAINGNACIAWKSPSDANTTGVCLYGRDAKLMDACCYDPNPTMMTYDDPPFLSLYRSRSSIAPHDGLIFDMNFVFQGRSLNFYQPGNPIHSWFSSMCNPSSPNATSIQVNRATVLVEGRDWDCYAISMPIHSLHERNMTVPDRLDPICRISYLAIGVSMDNHDAFIVQTEVNRPSASCEHTAELEQGRRLGIQWNALAFLAGWRQGQSSLGTVMAISPGGRRIATADWSKVLVWSIEPDMLHQGALETYFPAHDWNAQKTIGRLRPVRLPSVGVVHSLLWVDEAKLYAMTDRGLVKWNVGHMCSGDREHLSMDYDAWPVDAVAMPLWHGTHG</sequence>
<evidence type="ECO:0000259" key="1">
    <source>
        <dbReference type="PROSITE" id="PS50181"/>
    </source>
</evidence>
<accession>A0A5M8PU72</accession>
<name>A0A5M8PU72_9LECA</name>
<dbReference type="InterPro" id="IPR001810">
    <property type="entry name" value="F-box_dom"/>
</dbReference>
<comment type="caution">
    <text evidence="2">The sequence shown here is derived from an EMBL/GenBank/DDBJ whole genome shotgun (WGS) entry which is preliminary data.</text>
</comment>
<dbReference type="PROSITE" id="PS50181">
    <property type="entry name" value="FBOX"/>
    <property type="match status" value="1"/>
</dbReference>
<dbReference type="EMBL" id="VXIT01000005">
    <property type="protein sequence ID" value="KAA6412545.1"/>
    <property type="molecule type" value="Genomic_DNA"/>
</dbReference>